<comment type="caution">
    <text evidence="2">The sequence shown here is derived from an EMBL/GenBank/DDBJ whole genome shotgun (WGS) entry which is preliminary data.</text>
</comment>
<evidence type="ECO:0000313" key="2">
    <source>
        <dbReference type="EMBL" id="KAK6974283.1"/>
    </source>
</evidence>
<reference evidence="2 3" key="1">
    <citation type="journal article" date="2024" name="J Genomics">
        <title>Draft genome sequencing and assembly of Favolaschia claudopus CIRM-BRFM 2984 isolated from oak limbs.</title>
        <authorList>
            <person name="Navarro D."/>
            <person name="Drula E."/>
            <person name="Chaduli D."/>
            <person name="Cazenave R."/>
            <person name="Ahrendt S."/>
            <person name="Wang J."/>
            <person name="Lipzen A."/>
            <person name="Daum C."/>
            <person name="Barry K."/>
            <person name="Grigoriev I.V."/>
            <person name="Favel A."/>
            <person name="Rosso M.N."/>
            <person name="Martin F."/>
        </authorList>
    </citation>
    <scope>NUCLEOTIDE SEQUENCE [LARGE SCALE GENOMIC DNA]</scope>
    <source>
        <strain evidence="2 3">CIRM-BRFM 2984</strain>
    </source>
</reference>
<dbReference type="GO" id="GO:0005801">
    <property type="term" value="C:cis-Golgi network"/>
    <property type="evidence" value="ECO:0007669"/>
    <property type="project" value="InterPro"/>
</dbReference>
<dbReference type="EMBL" id="JAWWNJ010000185">
    <property type="protein sequence ID" value="KAK6974283.1"/>
    <property type="molecule type" value="Genomic_DNA"/>
</dbReference>
<dbReference type="PANTHER" id="PTHR13302">
    <property type="entry name" value="CONSERVED OLIGOMERIC GOLGI COMPLEX COMPONENT 3"/>
    <property type="match status" value="1"/>
</dbReference>
<dbReference type="PANTHER" id="PTHR13302:SF8">
    <property type="entry name" value="CONSERVED OLIGOMERIC GOLGI COMPLEX SUBUNIT 3"/>
    <property type="match status" value="1"/>
</dbReference>
<organism evidence="2 3">
    <name type="scientific">Favolaschia claudopus</name>
    <dbReference type="NCBI Taxonomy" id="2862362"/>
    <lineage>
        <taxon>Eukaryota</taxon>
        <taxon>Fungi</taxon>
        <taxon>Dikarya</taxon>
        <taxon>Basidiomycota</taxon>
        <taxon>Agaricomycotina</taxon>
        <taxon>Agaricomycetes</taxon>
        <taxon>Agaricomycetidae</taxon>
        <taxon>Agaricales</taxon>
        <taxon>Marasmiineae</taxon>
        <taxon>Mycenaceae</taxon>
        <taxon>Favolaschia</taxon>
    </lineage>
</organism>
<feature type="domain" description="Conserved oligomeric Golgi complex subunit 3 C-terminal" evidence="1">
    <location>
        <begin position="51"/>
        <end position="184"/>
    </location>
</feature>
<dbReference type="InterPro" id="IPR007265">
    <property type="entry name" value="COG_su3"/>
</dbReference>
<protein>
    <recommendedName>
        <fullName evidence="1">Conserved oligomeric Golgi complex subunit 3 C-terminal domain-containing protein</fullName>
    </recommendedName>
</protein>
<proteinExistence type="predicted"/>
<dbReference type="GO" id="GO:0006886">
    <property type="term" value="P:intracellular protein transport"/>
    <property type="evidence" value="ECO:0007669"/>
    <property type="project" value="InterPro"/>
</dbReference>
<sequence length="319" mass="35774">MTFDNAFMLLDVAAAIPDASSDEEEDAAAELSVDLDKPRTTKKGLGQLHISHLPKPEDLAYLDPLVGAQTPSGDGVSPLKIQSLKEMQSFNQLFRLPTVDKQETWVPNLSKTVWVLSHLHDFVNPVIFEDIAQEAVPLCGQSLILGSDMIKLKHVGSSPSLLDGELFLVRHPLILKEITNNLDLTHRGIPLRRHRYFGEQDDLSRPGRAFCLAMPRGRREDAIHAKHGIDHDLKRVYEEINQIDAHNARRAREHDADSEITPLIAQTTFQQPAAQELNRAFRTACGRDLRGQAAQLRLYLEDDRTVGVLLEHIQEWSSG</sequence>
<dbReference type="GO" id="GO:0016020">
    <property type="term" value="C:membrane"/>
    <property type="evidence" value="ECO:0007669"/>
    <property type="project" value="InterPro"/>
</dbReference>
<dbReference type="Proteomes" id="UP001362999">
    <property type="component" value="Unassembled WGS sequence"/>
</dbReference>
<accession>A0AAV9Z935</accession>
<dbReference type="GO" id="GO:0017119">
    <property type="term" value="C:Golgi transport complex"/>
    <property type="evidence" value="ECO:0007669"/>
    <property type="project" value="TreeGrafter"/>
</dbReference>
<name>A0AAV9Z935_9AGAR</name>
<gene>
    <name evidence="2" type="ORF">R3P38DRAFT_3239577</name>
</gene>
<evidence type="ECO:0000313" key="3">
    <source>
        <dbReference type="Proteomes" id="UP001362999"/>
    </source>
</evidence>
<dbReference type="Pfam" id="PF20671">
    <property type="entry name" value="COG3_C"/>
    <property type="match status" value="1"/>
</dbReference>
<dbReference type="GO" id="GO:0006891">
    <property type="term" value="P:intra-Golgi vesicle-mediated transport"/>
    <property type="evidence" value="ECO:0007669"/>
    <property type="project" value="TreeGrafter"/>
</dbReference>
<evidence type="ECO:0000259" key="1">
    <source>
        <dbReference type="Pfam" id="PF20671"/>
    </source>
</evidence>
<dbReference type="InterPro" id="IPR048685">
    <property type="entry name" value="COG3_C"/>
</dbReference>
<keyword evidence="3" id="KW-1185">Reference proteome</keyword>
<dbReference type="GO" id="GO:0007030">
    <property type="term" value="P:Golgi organization"/>
    <property type="evidence" value="ECO:0007669"/>
    <property type="project" value="TreeGrafter"/>
</dbReference>
<dbReference type="AlphaFoldDB" id="A0AAV9Z935"/>